<dbReference type="Pfam" id="PF12833">
    <property type="entry name" value="HTH_18"/>
    <property type="match status" value="1"/>
</dbReference>
<evidence type="ECO:0000256" key="2">
    <source>
        <dbReference type="ARBA" id="ARBA00023125"/>
    </source>
</evidence>
<dbReference type="SUPFAM" id="SSF46689">
    <property type="entry name" value="Homeodomain-like"/>
    <property type="match status" value="2"/>
</dbReference>
<feature type="domain" description="HTH araC/xylS-type" evidence="4">
    <location>
        <begin position="187"/>
        <end position="285"/>
    </location>
</feature>
<keyword evidence="1" id="KW-0805">Transcription regulation</keyword>
<dbReference type="RefSeq" id="WP_249865510.1">
    <property type="nucleotide sequence ID" value="NZ_CP027059.1"/>
</dbReference>
<dbReference type="Gene3D" id="2.60.120.10">
    <property type="entry name" value="Jelly Rolls"/>
    <property type="match status" value="1"/>
</dbReference>
<dbReference type="InterPro" id="IPR014710">
    <property type="entry name" value="RmlC-like_jellyroll"/>
</dbReference>
<organism evidence="5 6">
    <name type="scientific">Paenibacillus konkukensis</name>
    <dbReference type="NCBI Taxonomy" id="2020716"/>
    <lineage>
        <taxon>Bacteria</taxon>
        <taxon>Bacillati</taxon>
        <taxon>Bacillota</taxon>
        <taxon>Bacilli</taxon>
        <taxon>Bacillales</taxon>
        <taxon>Paenibacillaceae</taxon>
        <taxon>Paenibacillus</taxon>
    </lineage>
</organism>
<keyword evidence="6" id="KW-1185">Reference proteome</keyword>
<evidence type="ECO:0000256" key="3">
    <source>
        <dbReference type="ARBA" id="ARBA00023163"/>
    </source>
</evidence>
<evidence type="ECO:0000313" key="5">
    <source>
        <dbReference type="EMBL" id="UQZ83500.1"/>
    </source>
</evidence>
<dbReference type="Proteomes" id="UP001057134">
    <property type="component" value="Chromosome"/>
</dbReference>
<gene>
    <name evidence="5" type="primary">rhaR_3</name>
    <name evidence="5" type="ORF">SK3146_02687</name>
</gene>
<dbReference type="InterPro" id="IPR018060">
    <property type="entry name" value="HTH_AraC"/>
</dbReference>
<sequence length="288" mass="33914">MHTIIKQFPESGDFPFHFVYKDTKSPQNELSDHMHEWYEIVYVHRGEGLFFIDQAFYPMAEGDVFLIPGDTIHRAMPDKHHPVTSSIVYFGERLLPDISLGESFSLPLLFRHIQHRQSYRASLDFHDRKRWARHIEEVKEESDRRGQGYRFALRLILHRMLLELARSERMSFQESVPPAPTRYPWLHEMLGYIDAHLDRPLSLSSLAKEALVSPEHFTRVFKQMTGLRLTDYIHSKRIVKAKRLLRHSALPTHEIAVLCGFESLPHFHRIFKKHTESTPAAWRRASRG</sequence>
<dbReference type="Pfam" id="PF02311">
    <property type="entry name" value="AraC_binding"/>
    <property type="match status" value="1"/>
</dbReference>
<name>A0ABY4RNF5_9BACL</name>
<evidence type="ECO:0000313" key="6">
    <source>
        <dbReference type="Proteomes" id="UP001057134"/>
    </source>
</evidence>
<dbReference type="InterPro" id="IPR009057">
    <property type="entry name" value="Homeodomain-like_sf"/>
</dbReference>
<keyword evidence="2" id="KW-0238">DNA-binding</keyword>
<dbReference type="PANTHER" id="PTHR43280:SF28">
    <property type="entry name" value="HTH-TYPE TRANSCRIPTIONAL ACTIVATOR RHAS"/>
    <property type="match status" value="1"/>
</dbReference>
<dbReference type="PROSITE" id="PS01124">
    <property type="entry name" value="HTH_ARAC_FAMILY_2"/>
    <property type="match status" value="1"/>
</dbReference>
<dbReference type="Gene3D" id="1.10.10.60">
    <property type="entry name" value="Homeodomain-like"/>
    <property type="match status" value="2"/>
</dbReference>
<dbReference type="EMBL" id="CP027059">
    <property type="protein sequence ID" value="UQZ83500.1"/>
    <property type="molecule type" value="Genomic_DNA"/>
</dbReference>
<dbReference type="InterPro" id="IPR003313">
    <property type="entry name" value="AraC-bd"/>
</dbReference>
<proteinExistence type="predicted"/>
<dbReference type="SUPFAM" id="SSF51215">
    <property type="entry name" value="Regulatory protein AraC"/>
    <property type="match status" value="1"/>
</dbReference>
<protein>
    <submittedName>
        <fullName evidence="5">HTH-type transcriptional activator RhaR</fullName>
    </submittedName>
</protein>
<keyword evidence="3" id="KW-0804">Transcription</keyword>
<dbReference type="PANTHER" id="PTHR43280">
    <property type="entry name" value="ARAC-FAMILY TRANSCRIPTIONAL REGULATOR"/>
    <property type="match status" value="1"/>
</dbReference>
<dbReference type="SMART" id="SM00342">
    <property type="entry name" value="HTH_ARAC"/>
    <property type="match status" value="1"/>
</dbReference>
<evidence type="ECO:0000259" key="4">
    <source>
        <dbReference type="PROSITE" id="PS01124"/>
    </source>
</evidence>
<dbReference type="InterPro" id="IPR037923">
    <property type="entry name" value="HTH-like"/>
</dbReference>
<reference evidence="5" key="2">
    <citation type="journal article" date="2021" name="J Anim Sci Technol">
        <title>Complete genome sequence of Paenibacillus konkukensis sp. nov. SK3146 as a potential probiotic strain.</title>
        <authorList>
            <person name="Jung H.I."/>
            <person name="Park S."/>
            <person name="Niu K.M."/>
            <person name="Lee S.W."/>
            <person name="Kothari D."/>
            <person name="Yi K.J."/>
            <person name="Kim S.K."/>
        </authorList>
    </citation>
    <scope>NUCLEOTIDE SEQUENCE</scope>
    <source>
        <strain evidence="5">SK3146</strain>
    </source>
</reference>
<evidence type="ECO:0000256" key="1">
    <source>
        <dbReference type="ARBA" id="ARBA00023015"/>
    </source>
</evidence>
<accession>A0ABY4RNF5</accession>
<reference evidence="5" key="1">
    <citation type="submission" date="2018-02" db="EMBL/GenBank/DDBJ databases">
        <authorList>
            <person name="Kim S.-K."/>
            <person name="Jung H.-I."/>
            <person name="Lee S.-W."/>
        </authorList>
    </citation>
    <scope>NUCLEOTIDE SEQUENCE</scope>
    <source>
        <strain evidence="5">SK3146</strain>
    </source>
</reference>